<geneLocation type="plasmid" evidence="2">
    <name>pCBMA213_2</name>
</geneLocation>
<feature type="transmembrane region" description="Helical" evidence="1">
    <location>
        <begin position="117"/>
        <end position="138"/>
    </location>
</feature>
<keyword evidence="1" id="KW-1133">Transmembrane helix</keyword>
<dbReference type="EMBL" id="KY349138">
    <property type="protein sequence ID" value="AQS22458.1"/>
    <property type="molecule type" value="Genomic_DNA"/>
</dbReference>
<reference evidence="2" key="1">
    <citation type="submission" date="2016-12" db="EMBL/GenBank/DDBJ databases">
        <title>Complete plasmid sequence carrying type IV-like and type VII secretion systems from an atypical mycobacteria strain.</title>
        <authorList>
            <person name="Morgado S."/>
            <person name="Marin M."/>
            <person name="Fonseca E."/>
            <person name="Freitas F."/>
            <person name="Vicente A.C."/>
        </authorList>
    </citation>
    <scope>NUCLEOTIDE SEQUENCE</scope>
    <source>
        <strain evidence="2">CBMA 213</strain>
        <plasmid evidence="2">pCBMA213_2</plasmid>
    </source>
</reference>
<feature type="transmembrane region" description="Helical" evidence="1">
    <location>
        <begin position="78"/>
        <end position="97"/>
    </location>
</feature>
<feature type="transmembrane region" description="Helical" evidence="1">
    <location>
        <begin position="150"/>
        <end position="171"/>
    </location>
</feature>
<keyword evidence="2" id="KW-0614">Plasmid</keyword>
<sequence>MVTEPRIQLPPDRYDNVRREWIAFYQGPWTIQRARAEQLGRIIRMRQRIQTSSVPDPHDDTRLSHFILRERKSKESHIEFFVVLASAFIAPIGWPAGWALKTVVTKQIPGTLRGFPIAMLIWVGVGLGLLTLAISSLMYDPAGSFGQIAVLPWVCFQVAAAPTIAGIYGILEGWLAVSASRQWWPLTPPPRPLTIEDAAEVLGGYDLTGPGVVDAAPLNKPGERRLP</sequence>
<name>A0A1S6GKR9_9MYCO</name>
<gene>
    <name evidence="2" type="ORF">pCBMA213_2_00094</name>
</gene>
<dbReference type="AlphaFoldDB" id="A0A1S6GKR9"/>
<dbReference type="RefSeq" id="WP_155909788.1">
    <property type="nucleotide sequence ID" value="NZ_KY349138.1"/>
</dbReference>
<keyword evidence="1" id="KW-0472">Membrane</keyword>
<evidence type="ECO:0000313" key="2">
    <source>
        <dbReference type="EMBL" id="AQS22458.1"/>
    </source>
</evidence>
<organism evidence="2">
    <name type="scientific">Mycolicibacterium sp. CBMA 213</name>
    <dbReference type="NCBI Taxonomy" id="1968788"/>
    <lineage>
        <taxon>Bacteria</taxon>
        <taxon>Bacillati</taxon>
        <taxon>Actinomycetota</taxon>
        <taxon>Actinomycetes</taxon>
        <taxon>Mycobacteriales</taxon>
        <taxon>Mycobacteriaceae</taxon>
        <taxon>Mycolicibacterium</taxon>
    </lineage>
</organism>
<protein>
    <submittedName>
        <fullName evidence="2">Uncharacterized protein</fullName>
    </submittedName>
</protein>
<evidence type="ECO:0000256" key="1">
    <source>
        <dbReference type="SAM" id="Phobius"/>
    </source>
</evidence>
<accession>A0A1S6GKR9</accession>
<proteinExistence type="predicted"/>
<keyword evidence="1" id="KW-0812">Transmembrane</keyword>